<dbReference type="InterPro" id="IPR001054">
    <property type="entry name" value="A/G_cyclase"/>
</dbReference>
<feature type="domain" description="Guanylate cyclase" evidence="1">
    <location>
        <begin position="83"/>
        <end position="224"/>
    </location>
</feature>
<dbReference type="GO" id="GO:0004016">
    <property type="term" value="F:adenylate cyclase activity"/>
    <property type="evidence" value="ECO:0007669"/>
    <property type="project" value="UniProtKB-ARBA"/>
</dbReference>
<evidence type="ECO:0000313" key="2">
    <source>
        <dbReference type="EMBL" id="RNA60836.1"/>
    </source>
</evidence>
<gene>
    <name evidence="2" type="ORF">D1631_02230</name>
</gene>
<comment type="caution">
    <text evidence="2">The sequence shown here is derived from an EMBL/GenBank/DDBJ whole genome shotgun (WGS) entry which is preliminary data.</text>
</comment>
<dbReference type="SUPFAM" id="SSF55073">
    <property type="entry name" value="Nucleotide cyclase"/>
    <property type="match status" value="1"/>
</dbReference>
<dbReference type="InterPro" id="IPR029787">
    <property type="entry name" value="Nucleotide_cyclase"/>
</dbReference>
<dbReference type="GO" id="GO:0035556">
    <property type="term" value="P:intracellular signal transduction"/>
    <property type="evidence" value="ECO:0007669"/>
    <property type="project" value="InterPro"/>
</dbReference>
<sequence length="249" mass="28406">MQSMKIKNCKNKEMREFINRLFDDAERDWNIIRDELLQEGYNECLLSSITNINSNSLKVRSNHSIIPGFSVIEDGNIYVGDFIAFVVDIRESTSLFKISYNDHHIENGLQKVFYITSTLLQSIAYTVLEKEGRQAVKLLGDGILVLFKVDSKEISQEIISVYKAAKTCINETMVIFNEVLGQRYGVAPLEIGIGISYGKSIVKVIDKFHTEVIGECVWEASKLSKGRNLIKLSKNVENFLKNENVYLYE</sequence>
<protein>
    <recommendedName>
        <fullName evidence="1">Guanylate cyclase domain-containing protein</fullName>
    </recommendedName>
</protein>
<name>A0A3M7TCY3_9FLAO</name>
<dbReference type="AlphaFoldDB" id="A0A3M7TCY3"/>
<dbReference type="Proteomes" id="UP000278775">
    <property type="component" value="Unassembled WGS sequence"/>
</dbReference>
<dbReference type="GO" id="GO:0009190">
    <property type="term" value="P:cyclic nucleotide biosynthetic process"/>
    <property type="evidence" value="ECO:0007669"/>
    <property type="project" value="InterPro"/>
</dbReference>
<evidence type="ECO:0000313" key="3">
    <source>
        <dbReference type="Proteomes" id="UP000278775"/>
    </source>
</evidence>
<reference evidence="2 3" key="1">
    <citation type="submission" date="2018-08" db="EMBL/GenBank/DDBJ databases">
        <title>Chryseobacterium nematophagum: a novel matrix digesting pathogen of nematodes.</title>
        <authorList>
            <person name="Page A."/>
            <person name="Roberts M."/>
            <person name="Felix M.-A."/>
            <person name="Weir W."/>
        </authorList>
    </citation>
    <scope>NUCLEOTIDE SEQUENCE [LARGE SCALE GENOMIC DNA]</scope>
    <source>
        <strain evidence="2 3">JUb129</strain>
    </source>
</reference>
<evidence type="ECO:0000259" key="1">
    <source>
        <dbReference type="PROSITE" id="PS50125"/>
    </source>
</evidence>
<proteinExistence type="predicted"/>
<accession>A0A3M7TCY3</accession>
<organism evidence="2 3">
    <name type="scientific">Chryseobacterium nematophagum</name>
    <dbReference type="NCBI Taxonomy" id="2305228"/>
    <lineage>
        <taxon>Bacteria</taxon>
        <taxon>Pseudomonadati</taxon>
        <taxon>Bacteroidota</taxon>
        <taxon>Flavobacteriia</taxon>
        <taxon>Flavobacteriales</taxon>
        <taxon>Weeksellaceae</taxon>
        <taxon>Chryseobacterium group</taxon>
        <taxon>Chryseobacterium</taxon>
    </lineage>
</organism>
<dbReference type="EMBL" id="QWIU01000002">
    <property type="protein sequence ID" value="RNA60836.1"/>
    <property type="molecule type" value="Genomic_DNA"/>
</dbReference>
<dbReference type="OrthoDB" id="9135595at2"/>
<dbReference type="Gene3D" id="3.30.70.1230">
    <property type="entry name" value="Nucleotide cyclase"/>
    <property type="match status" value="1"/>
</dbReference>
<dbReference type="PROSITE" id="PS50125">
    <property type="entry name" value="GUANYLATE_CYCLASE_2"/>
    <property type="match status" value="1"/>
</dbReference>